<feature type="domain" description="FAD-binding FR-type" evidence="5">
    <location>
        <begin position="402"/>
        <end position="495"/>
    </location>
</feature>
<dbReference type="CDD" id="cd06221">
    <property type="entry name" value="sulfite_reductase_like"/>
    <property type="match status" value="1"/>
</dbReference>
<reference evidence="6 7" key="1">
    <citation type="submission" date="2007-06" db="EMBL/GenBank/DDBJ databases">
        <authorList>
            <person name="Shimkets L."/>
            <person name="Ferriera S."/>
            <person name="Johnson J."/>
            <person name="Kravitz S."/>
            <person name="Beeson K."/>
            <person name="Sutton G."/>
            <person name="Rogers Y.-H."/>
            <person name="Friedman R."/>
            <person name="Frazier M."/>
            <person name="Venter J.C."/>
        </authorList>
    </citation>
    <scope>NUCLEOTIDE SEQUENCE [LARGE SCALE GENOMIC DNA]</scope>
    <source>
        <strain evidence="6 7">SIR-1</strain>
    </source>
</reference>
<dbReference type="PROSITE" id="PS51384">
    <property type="entry name" value="FAD_FR"/>
    <property type="match status" value="1"/>
</dbReference>
<dbReference type="Pfam" id="PF00175">
    <property type="entry name" value="NAD_binding_1"/>
    <property type="match status" value="1"/>
</dbReference>
<evidence type="ECO:0000256" key="3">
    <source>
        <dbReference type="ARBA" id="ARBA00023014"/>
    </source>
</evidence>
<dbReference type="eggNOG" id="COG0479">
    <property type="taxonomic scope" value="Bacteria"/>
</dbReference>
<keyword evidence="7" id="KW-1185">Reference proteome</keyword>
<dbReference type="InterPro" id="IPR001433">
    <property type="entry name" value="OxRdtase_FAD/NAD-bd"/>
</dbReference>
<dbReference type="EMBL" id="ABCS01000003">
    <property type="protein sequence ID" value="EDM81483.1"/>
    <property type="molecule type" value="Genomic_DNA"/>
</dbReference>
<keyword evidence="3" id="KW-0411">Iron-sulfur</keyword>
<dbReference type="Gene3D" id="1.10.1060.10">
    <property type="entry name" value="Alpha-helical ferredoxin"/>
    <property type="match status" value="1"/>
</dbReference>
<dbReference type="Pfam" id="PF10418">
    <property type="entry name" value="DHODB_Fe-S_bind"/>
    <property type="match status" value="1"/>
</dbReference>
<dbReference type="PANTHER" id="PTHR40447">
    <property type="entry name" value="ANAEROBIC SULFITE REDUCTASE SUBUNIT A"/>
    <property type="match status" value="1"/>
</dbReference>
<dbReference type="InterPro" id="IPR039261">
    <property type="entry name" value="FNR_nucleotide-bd"/>
</dbReference>
<keyword evidence="2" id="KW-0408">Iron</keyword>
<proteinExistence type="predicted"/>
<keyword evidence="1" id="KW-0479">Metal-binding</keyword>
<dbReference type="OrthoDB" id="9795302at2"/>
<dbReference type="SUPFAM" id="SSF63380">
    <property type="entry name" value="Riboflavin synthase domain-like"/>
    <property type="match status" value="1"/>
</dbReference>
<dbReference type="GO" id="GO:0046872">
    <property type="term" value="F:metal ion binding"/>
    <property type="evidence" value="ECO:0007669"/>
    <property type="project" value="UniProtKB-KW"/>
</dbReference>
<dbReference type="STRING" id="391625.PPSIR1_39870"/>
<dbReference type="PANTHER" id="PTHR40447:SF1">
    <property type="entry name" value="ANAEROBIC SULFITE REDUCTASE SUBUNIT A"/>
    <property type="match status" value="1"/>
</dbReference>
<dbReference type="InterPro" id="IPR017896">
    <property type="entry name" value="4Fe4S_Fe-S-bd"/>
</dbReference>
<evidence type="ECO:0000259" key="5">
    <source>
        <dbReference type="PROSITE" id="PS51384"/>
    </source>
</evidence>
<evidence type="ECO:0000313" key="7">
    <source>
        <dbReference type="Proteomes" id="UP000005801"/>
    </source>
</evidence>
<dbReference type="SUPFAM" id="SSF46548">
    <property type="entry name" value="alpha-helical ferredoxin"/>
    <property type="match status" value="1"/>
</dbReference>
<dbReference type="GO" id="GO:0051536">
    <property type="term" value="F:iron-sulfur cluster binding"/>
    <property type="evidence" value="ECO:0007669"/>
    <property type="project" value="UniProtKB-KW"/>
</dbReference>
<dbReference type="PROSITE" id="PS51379">
    <property type="entry name" value="4FE4S_FER_2"/>
    <property type="match status" value="2"/>
</dbReference>
<dbReference type="Pfam" id="PF17179">
    <property type="entry name" value="Fer4_22"/>
    <property type="match status" value="1"/>
</dbReference>
<evidence type="ECO:0000256" key="1">
    <source>
        <dbReference type="ARBA" id="ARBA00022723"/>
    </source>
</evidence>
<dbReference type="InterPro" id="IPR019480">
    <property type="entry name" value="Dihydroorotate_DH_Fe-S-bd"/>
</dbReference>
<dbReference type="InterPro" id="IPR017927">
    <property type="entry name" value="FAD-bd_FR_type"/>
</dbReference>
<dbReference type="Gene3D" id="2.40.30.10">
    <property type="entry name" value="Translation factors"/>
    <property type="match status" value="1"/>
</dbReference>
<gene>
    <name evidence="6" type="ORF">PPSIR1_39870</name>
</gene>
<dbReference type="AlphaFoldDB" id="A6FYA4"/>
<organism evidence="6 7">
    <name type="scientific">Plesiocystis pacifica SIR-1</name>
    <dbReference type="NCBI Taxonomy" id="391625"/>
    <lineage>
        <taxon>Bacteria</taxon>
        <taxon>Pseudomonadati</taxon>
        <taxon>Myxococcota</taxon>
        <taxon>Polyangia</taxon>
        <taxon>Nannocystales</taxon>
        <taxon>Nannocystaceae</taxon>
        <taxon>Plesiocystis</taxon>
    </lineage>
</organism>
<feature type="domain" description="4Fe-4S ferredoxin-type" evidence="4">
    <location>
        <begin position="341"/>
        <end position="369"/>
    </location>
</feature>
<dbReference type="InterPro" id="IPR009051">
    <property type="entry name" value="Helical_ferredxn"/>
</dbReference>
<evidence type="ECO:0000313" key="6">
    <source>
        <dbReference type="EMBL" id="EDM81483.1"/>
    </source>
</evidence>
<dbReference type="RefSeq" id="WP_006969453.1">
    <property type="nucleotide sequence ID" value="NZ_ABCS01000003.1"/>
</dbReference>
<evidence type="ECO:0000256" key="2">
    <source>
        <dbReference type="ARBA" id="ARBA00023004"/>
    </source>
</evidence>
<comment type="caution">
    <text evidence="6">The sequence shown here is derived from an EMBL/GenBank/DDBJ whole genome shotgun (WGS) entry which is preliminary data.</text>
</comment>
<dbReference type="GO" id="GO:0016491">
    <property type="term" value="F:oxidoreductase activity"/>
    <property type="evidence" value="ECO:0007669"/>
    <property type="project" value="InterPro"/>
</dbReference>
<dbReference type="InterPro" id="IPR017938">
    <property type="entry name" value="Riboflavin_synthase-like_b-brl"/>
</dbReference>
<protein>
    <submittedName>
        <fullName evidence="6">Uncharacterized protein</fullName>
    </submittedName>
</protein>
<dbReference type="eggNOG" id="COG0543">
    <property type="taxonomic scope" value="Bacteria"/>
</dbReference>
<dbReference type="PROSITE" id="PS00198">
    <property type="entry name" value="4FE4S_FER_1"/>
    <property type="match status" value="2"/>
</dbReference>
<dbReference type="SUPFAM" id="SSF52343">
    <property type="entry name" value="Ferredoxin reductase-like, C-terminal NADP-linked domain"/>
    <property type="match status" value="1"/>
</dbReference>
<evidence type="ECO:0000259" key="4">
    <source>
        <dbReference type="PROSITE" id="PS51379"/>
    </source>
</evidence>
<dbReference type="InterPro" id="IPR017900">
    <property type="entry name" value="4Fe4S_Fe_S_CS"/>
</dbReference>
<name>A6FYA4_9BACT</name>
<dbReference type="Gene3D" id="3.40.50.80">
    <property type="entry name" value="Nucleotide-binding domain of ferredoxin-NADP reductase (FNR) module"/>
    <property type="match status" value="1"/>
</dbReference>
<dbReference type="Proteomes" id="UP000005801">
    <property type="component" value="Unassembled WGS sequence"/>
</dbReference>
<sequence>MSARLTHDGFRRLLEQVREAGYALVGPTISDGAIVYGPIAGADDLPIGWTDEQAPGRYRLRERGDRAHFGYVLGPQGPRRQLTPPVETLVRIRLGPRREQGPRTPEGVEAADEDGEPLALIGLRACELAAMAVQDAVWTGGPFVDPRYARRRERALIIAVDCLEPGELCFCVSTNTGPGVEAGASFDLRLTELGEEFLVEVGSERGQALIDGLGELAEPSTAQLFAARTQGVLAAAMELHGRERQLDLDGLPELLFANLDHPRWDELAARCLSCGSCTLVCPTCFCHRVEERAPLDAPTSERVRHWDSCFTDEHSRIHGAQFRPQIRERYRQWMTHKLGAWVSQFGTSGCVGCGRCIAWCPVGIDITEEVAAIRAAPVAPDDAEPVALPPATTVPALAGDPMHPQLARVVSVREELREVVTLAVEPVGVFSHAPGQFNMLGLPDVGEVPISISGQAGGELLHTIRAVGAASRALVALEAGDRLTLRGPFGSAWPLAELRGHNVVVIAGGLGLAPLRGALREMVAHPERYPSVRLLYGARSPEELLFADEILSWDRSIRFAPTTAPAVLESGHVKVHVTVDGAAPGWTGHVGVVTKLMRRKPLSAHARYLVCGPEIMIRFVLRELETIGVAQDQVWLSMERNMKCAVGMCGRCQYGPHFICKDGPVFRWDAIAGLLGREGF</sequence>
<accession>A6FYA4</accession>
<feature type="domain" description="4Fe-4S ferredoxin-type" evidence="4">
    <location>
        <begin position="260"/>
        <end position="292"/>
    </location>
</feature>